<evidence type="ECO:0000313" key="4">
    <source>
        <dbReference type="Proteomes" id="UP000789342"/>
    </source>
</evidence>
<dbReference type="OrthoDB" id="2384025at2759"/>
<keyword evidence="4" id="KW-1185">Reference proteome</keyword>
<comment type="caution">
    <text evidence="3">The sequence shown here is derived from an EMBL/GenBank/DDBJ whole genome shotgun (WGS) entry which is preliminary data.</text>
</comment>
<feature type="transmembrane region" description="Helical" evidence="2">
    <location>
        <begin position="87"/>
        <end position="107"/>
    </location>
</feature>
<name>A0A9N9G476_9GLOM</name>
<reference evidence="3" key="1">
    <citation type="submission" date="2021-06" db="EMBL/GenBank/DDBJ databases">
        <authorList>
            <person name="Kallberg Y."/>
            <person name="Tangrot J."/>
            <person name="Rosling A."/>
        </authorList>
    </citation>
    <scope>NUCLEOTIDE SEQUENCE</scope>
    <source>
        <strain evidence="3">CL551</strain>
    </source>
</reference>
<keyword evidence="2" id="KW-0472">Membrane</keyword>
<protein>
    <submittedName>
        <fullName evidence="3">18423_t:CDS:1</fullName>
    </submittedName>
</protein>
<gene>
    <name evidence="3" type="ORF">AMORRO_LOCUS6883</name>
</gene>
<sequence length="110" mass="12697">MSEVNPNISKPIIPSEDKTSHLQIVEPEAGDRGVKEQNIVKTEDNFEFNRFQDDLELAEFETRSIDENRAPWKPQGPWYHDVTKRRWFAFAVIGSLLVIVIIVGNVFDIN</sequence>
<feature type="region of interest" description="Disordered" evidence="1">
    <location>
        <begin position="1"/>
        <end position="29"/>
    </location>
</feature>
<dbReference type="AlphaFoldDB" id="A0A9N9G476"/>
<evidence type="ECO:0000256" key="1">
    <source>
        <dbReference type="SAM" id="MobiDB-lite"/>
    </source>
</evidence>
<evidence type="ECO:0000256" key="2">
    <source>
        <dbReference type="SAM" id="Phobius"/>
    </source>
</evidence>
<accession>A0A9N9G476</accession>
<proteinExistence type="predicted"/>
<evidence type="ECO:0000313" key="3">
    <source>
        <dbReference type="EMBL" id="CAG8580401.1"/>
    </source>
</evidence>
<dbReference type="EMBL" id="CAJVPV010004853">
    <property type="protein sequence ID" value="CAG8580401.1"/>
    <property type="molecule type" value="Genomic_DNA"/>
</dbReference>
<keyword evidence="2" id="KW-1133">Transmembrane helix</keyword>
<keyword evidence="2" id="KW-0812">Transmembrane</keyword>
<dbReference type="Proteomes" id="UP000789342">
    <property type="component" value="Unassembled WGS sequence"/>
</dbReference>
<organism evidence="3 4">
    <name type="scientific">Acaulospora morrowiae</name>
    <dbReference type="NCBI Taxonomy" id="94023"/>
    <lineage>
        <taxon>Eukaryota</taxon>
        <taxon>Fungi</taxon>
        <taxon>Fungi incertae sedis</taxon>
        <taxon>Mucoromycota</taxon>
        <taxon>Glomeromycotina</taxon>
        <taxon>Glomeromycetes</taxon>
        <taxon>Diversisporales</taxon>
        <taxon>Acaulosporaceae</taxon>
        <taxon>Acaulospora</taxon>
    </lineage>
</organism>